<evidence type="ECO:0000313" key="1">
    <source>
        <dbReference type="EMBL" id="MCZ4223563.1"/>
    </source>
</evidence>
<dbReference type="EMBL" id="JAPWGL010000002">
    <property type="protein sequence ID" value="MCZ4223563.1"/>
    <property type="molecule type" value="Genomic_DNA"/>
</dbReference>
<dbReference type="RefSeq" id="WP_269415350.1">
    <property type="nucleotide sequence ID" value="NZ_JAPWGL010000002.1"/>
</dbReference>
<proteinExistence type="predicted"/>
<gene>
    <name evidence="1" type="ORF">O0931_09660</name>
</gene>
<dbReference type="Proteomes" id="UP001144341">
    <property type="component" value="Unassembled WGS sequence"/>
</dbReference>
<accession>A0ABT4KXA4</accession>
<name>A0ABT4KXA4_9SPHI</name>
<evidence type="ECO:0000313" key="2">
    <source>
        <dbReference type="Proteomes" id="UP001144341"/>
    </source>
</evidence>
<organism evidence="1 2">
    <name type="scientific">Pedobacter rhodius</name>
    <dbReference type="NCBI Taxonomy" id="3004098"/>
    <lineage>
        <taxon>Bacteria</taxon>
        <taxon>Pseudomonadati</taxon>
        <taxon>Bacteroidota</taxon>
        <taxon>Sphingobacteriia</taxon>
        <taxon>Sphingobacteriales</taxon>
        <taxon>Sphingobacteriaceae</taxon>
        <taxon>Pedobacter</taxon>
    </lineage>
</organism>
<sequence length="66" mass="7725">MNNGKTKPPLGGWGLKDDDFDFLQVNEPKMFYGASNIIFENAKQLRNRLTESEKYYGNILRKRNLE</sequence>
<keyword evidence="2" id="KW-1185">Reference proteome</keyword>
<comment type="caution">
    <text evidence="1">The sequence shown here is derived from an EMBL/GenBank/DDBJ whole genome shotgun (WGS) entry which is preliminary data.</text>
</comment>
<protein>
    <submittedName>
        <fullName evidence="1">Uncharacterized protein</fullName>
    </submittedName>
</protein>
<reference evidence="1" key="1">
    <citation type="submission" date="2022-12" db="EMBL/GenBank/DDBJ databases">
        <title>Genome sequence of SJ11.</title>
        <authorList>
            <person name="Woo H."/>
        </authorList>
    </citation>
    <scope>NUCLEOTIDE SEQUENCE</scope>
    <source>
        <strain evidence="1">SJ11</strain>
    </source>
</reference>